<comment type="caution">
    <text evidence="2">The sequence shown here is derived from an EMBL/GenBank/DDBJ whole genome shotgun (WGS) entry which is preliminary data.</text>
</comment>
<accession>A0ABT3IEB7</accession>
<evidence type="ECO:0000313" key="2">
    <source>
        <dbReference type="EMBL" id="MCW3482307.1"/>
    </source>
</evidence>
<dbReference type="Gene3D" id="1.25.40.390">
    <property type="match status" value="1"/>
</dbReference>
<keyword evidence="3" id="KW-1185">Reference proteome</keyword>
<feature type="compositionally biased region" description="Polar residues" evidence="1">
    <location>
        <begin position="457"/>
        <end position="474"/>
    </location>
</feature>
<sequence>MLLISGCRLADTNINPNASSDAPVSSLLSGAEVALSFSLGVDAGLITSTVIQQASGANGDATANDNYTAGPGRFNAVWTNFYYNSLENLYLLKQKAQQQNLPYYTGISRILLTYGFGTLTDLFGDIPYAQALQLRAQTAPVYDPQEQIYQALQLQLDTAIQELSQPAASNQGALPASDDLIFSGDPKKWVAAAWTLKARYAIHLSKQDKIKAAGNVLAALYNNGSWRGIATTRQDAVLNFGSAATNANPFYQQNTTRPGWIGLGAAFVNLLNGNGVKDTATQPAAALPDPRRAYFATPFPAGSPAYRGGIAGVPGAYSLIGSYFGTATSPVILLSFAEAKFLEAEARLLINPADPLAQSALKEAIRASFEKVITNAEDTFATPARQQAYIQAKATLTGTLATDLQTVITQKYIALFLQPEAWTDYRRTGYPDIPAARNATHGFNPNGAIPRRFPYPQSEQSLNNHTPAGSNYQTPRLWWDQ</sequence>
<dbReference type="InterPro" id="IPR011990">
    <property type="entry name" value="TPR-like_helical_dom_sf"/>
</dbReference>
<name>A0ABT3IEB7_9BACT</name>
<reference evidence="2 3" key="1">
    <citation type="submission" date="2022-10" db="EMBL/GenBank/DDBJ databases">
        <title>Chitinophaga nivalis PC15 sp. nov., isolated from Pyeongchang county, South Korea.</title>
        <authorList>
            <person name="Trinh H.N."/>
        </authorList>
    </citation>
    <scope>NUCLEOTIDE SEQUENCE [LARGE SCALE GENOMIC DNA]</scope>
    <source>
        <strain evidence="2 3">PC14</strain>
    </source>
</reference>
<dbReference type="EMBL" id="JAPDNS010000001">
    <property type="protein sequence ID" value="MCW3482307.1"/>
    <property type="molecule type" value="Genomic_DNA"/>
</dbReference>
<evidence type="ECO:0000313" key="3">
    <source>
        <dbReference type="Proteomes" id="UP001207742"/>
    </source>
</evidence>
<organism evidence="2 3">
    <name type="scientific">Chitinophaga nivalis</name>
    <dbReference type="NCBI Taxonomy" id="2991709"/>
    <lineage>
        <taxon>Bacteria</taxon>
        <taxon>Pseudomonadati</taxon>
        <taxon>Bacteroidota</taxon>
        <taxon>Chitinophagia</taxon>
        <taxon>Chitinophagales</taxon>
        <taxon>Chitinophagaceae</taxon>
        <taxon>Chitinophaga</taxon>
    </lineage>
</organism>
<proteinExistence type="predicted"/>
<protein>
    <submittedName>
        <fullName evidence="2">SusD/RagB family nutrient-binding outer membrane lipoprotein</fullName>
    </submittedName>
</protein>
<dbReference type="Pfam" id="PF12771">
    <property type="entry name" value="SusD-like_2"/>
    <property type="match status" value="1"/>
</dbReference>
<dbReference type="Proteomes" id="UP001207742">
    <property type="component" value="Unassembled WGS sequence"/>
</dbReference>
<gene>
    <name evidence="2" type="ORF">OL497_00240</name>
</gene>
<evidence type="ECO:0000256" key="1">
    <source>
        <dbReference type="SAM" id="MobiDB-lite"/>
    </source>
</evidence>
<dbReference type="SUPFAM" id="SSF48452">
    <property type="entry name" value="TPR-like"/>
    <property type="match status" value="1"/>
</dbReference>
<feature type="region of interest" description="Disordered" evidence="1">
    <location>
        <begin position="448"/>
        <end position="481"/>
    </location>
</feature>
<dbReference type="InterPro" id="IPR041662">
    <property type="entry name" value="SusD-like_2"/>
</dbReference>
<dbReference type="RefSeq" id="WP_264726580.1">
    <property type="nucleotide sequence ID" value="NZ_JAPDNS010000001.1"/>
</dbReference>
<keyword evidence="2" id="KW-0449">Lipoprotein</keyword>